<dbReference type="InterPro" id="IPR032675">
    <property type="entry name" value="LRR_dom_sf"/>
</dbReference>
<sequence>MSMNDLTAIPPSEKRAHTFPYDVLRILLDHYLGPMSKPSSAASKHSHRDALISFALVCRDWRNAAEDVLYGNVHVASYAQLEKIAGKFPKGKAIKSVSFGFTTPRKYTGVPLRATIWSVLRNTVASFLPNSEQTDPRLTNPPNTTWKLFLKDIMRCSTCLRELDVSWQGIGVDGALALAEGLKYATSLERLILPGNDITDTGCLALCNAMSSGNSISELDLRNTPPGNNLHSDSGAFLTLLLQNPKCSLVTLSLIDNFLGCSGATLLSNALDRNNTLKKLRLSYNEIKGDGAREIGRALSRNTGITELVLWGNPIGENGIVFISHGLLSNRTLERLEIGGTETDTSAQVLADAIRTGRSLISIAIDGSTLSERATYALAVAAKEGRVKIEGIKVKSMWRSTCTHTKNTTSNR</sequence>
<dbReference type="SMART" id="SM00368">
    <property type="entry name" value="LRR_RI"/>
    <property type="match status" value="6"/>
</dbReference>
<dbReference type="Proteomes" id="UP000070544">
    <property type="component" value="Unassembled WGS sequence"/>
</dbReference>
<reference evidence="1 2" key="1">
    <citation type="journal article" date="2015" name="Genome Biol. Evol.">
        <title>Phylogenomic analyses indicate that early fungi evolved digesting cell walls of algal ancestors of land plants.</title>
        <authorList>
            <person name="Chang Y."/>
            <person name="Wang S."/>
            <person name="Sekimoto S."/>
            <person name="Aerts A.L."/>
            <person name="Choi C."/>
            <person name="Clum A."/>
            <person name="LaButti K.M."/>
            <person name="Lindquist E.A."/>
            <person name="Yee Ngan C."/>
            <person name="Ohm R.A."/>
            <person name="Salamov A.A."/>
            <person name="Grigoriev I.V."/>
            <person name="Spatafora J.W."/>
            <person name="Berbee M.L."/>
        </authorList>
    </citation>
    <scope>NUCLEOTIDE SEQUENCE [LARGE SCALE GENOMIC DNA]</scope>
    <source>
        <strain evidence="1 2">JEL478</strain>
    </source>
</reference>
<dbReference type="InterPro" id="IPR052394">
    <property type="entry name" value="LRR-containing"/>
</dbReference>
<gene>
    <name evidence="1" type="ORF">M427DRAFT_68667</name>
</gene>
<dbReference type="Pfam" id="PF13516">
    <property type="entry name" value="LRR_6"/>
    <property type="match status" value="3"/>
</dbReference>
<keyword evidence="2" id="KW-1185">Reference proteome</keyword>
<dbReference type="Gene3D" id="3.80.10.10">
    <property type="entry name" value="Ribonuclease Inhibitor"/>
    <property type="match status" value="2"/>
</dbReference>
<name>A0A139AKQ5_GONPJ</name>
<dbReference type="AlphaFoldDB" id="A0A139AKQ5"/>
<organism evidence="1 2">
    <name type="scientific">Gonapodya prolifera (strain JEL478)</name>
    <name type="common">Monoblepharis prolifera</name>
    <dbReference type="NCBI Taxonomy" id="1344416"/>
    <lineage>
        <taxon>Eukaryota</taxon>
        <taxon>Fungi</taxon>
        <taxon>Fungi incertae sedis</taxon>
        <taxon>Chytridiomycota</taxon>
        <taxon>Chytridiomycota incertae sedis</taxon>
        <taxon>Monoblepharidomycetes</taxon>
        <taxon>Monoblepharidales</taxon>
        <taxon>Gonapodyaceae</taxon>
        <taxon>Gonapodya</taxon>
    </lineage>
</organism>
<dbReference type="PANTHER" id="PTHR24114:SF2">
    <property type="entry name" value="F-BOX DOMAIN-CONTAINING PROTEIN-RELATED"/>
    <property type="match status" value="1"/>
</dbReference>
<evidence type="ECO:0000313" key="2">
    <source>
        <dbReference type="Proteomes" id="UP000070544"/>
    </source>
</evidence>
<evidence type="ECO:0000313" key="1">
    <source>
        <dbReference type="EMBL" id="KXS17278.1"/>
    </source>
</evidence>
<dbReference type="InterPro" id="IPR001611">
    <property type="entry name" value="Leu-rich_rpt"/>
</dbReference>
<protein>
    <submittedName>
        <fullName evidence="1">RNI-like protein</fullName>
    </submittedName>
</protein>
<dbReference type="PANTHER" id="PTHR24114">
    <property type="entry name" value="LEUCINE RICH REPEAT FAMILY PROTEIN"/>
    <property type="match status" value="1"/>
</dbReference>
<dbReference type="EMBL" id="KQ965748">
    <property type="protein sequence ID" value="KXS17278.1"/>
    <property type="molecule type" value="Genomic_DNA"/>
</dbReference>
<dbReference type="SUPFAM" id="SSF52047">
    <property type="entry name" value="RNI-like"/>
    <property type="match status" value="1"/>
</dbReference>
<accession>A0A139AKQ5</accession>
<dbReference type="STRING" id="1344416.A0A139AKQ5"/>
<proteinExistence type="predicted"/>
<dbReference type="OrthoDB" id="2112557at2759"/>